<dbReference type="InterPro" id="IPR021109">
    <property type="entry name" value="Peptidase_aspartic_dom_sf"/>
</dbReference>
<feature type="domain" description="Peptidase A2" evidence="2">
    <location>
        <begin position="19"/>
        <end position="33"/>
    </location>
</feature>
<dbReference type="SUPFAM" id="SSF50630">
    <property type="entry name" value="Acid proteases"/>
    <property type="match status" value="1"/>
</dbReference>
<dbReference type="Proteomes" id="UP000610373">
    <property type="component" value="Unassembled WGS sequence"/>
</dbReference>
<evidence type="ECO:0000313" key="3">
    <source>
        <dbReference type="EMBL" id="CAD6493259.1"/>
    </source>
</evidence>
<dbReference type="GO" id="GO:0004190">
    <property type="term" value="F:aspartic-type endopeptidase activity"/>
    <property type="evidence" value="ECO:0007669"/>
    <property type="project" value="InterPro"/>
</dbReference>
<dbReference type="AlphaFoldDB" id="A0A811TCT7"/>
<evidence type="ECO:0000256" key="1">
    <source>
        <dbReference type="ARBA" id="ARBA00022801"/>
    </source>
</evidence>
<dbReference type="PROSITE" id="PS00141">
    <property type="entry name" value="ASP_PROTEASE"/>
    <property type="match status" value="1"/>
</dbReference>
<accession>A0A811TCT7</accession>
<proteinExistence type="predicted"/>
<evidence type="ECO:0000259" key="2">
    <source>
        <dbReference type="PROSITE" id="PS50175"/>
    </source>
</evidence>
<gene>
    <name evidence="3" type="ORF">CHKLHMKO_00438</name>
</gene>
<comment type="caution">
    <text evidence="3">The sequence shown here is derived from an EMBL/GenBank/DDBJ whole genome shotgun (WGS) entry which is preliminary data.</text>
</comment>
<dbReference type="Gene3D" id="2.40.70.10">
    <property type="entry name" value="Acid Proteases"/>
    <property type="match status" value="1"/>
</dbReference>
<name>A0A811TCT7_9EURY</name>
<dbReference type="InterPro" id="IPR001969">
    <property type="entry name" value="Aspartic_peptidase_AS"/>
</dbReference>
<dbReference type="EMBL" id="CAJHIO010000027">
    <property type="protein sequence ID" value="CAD6493259.1"/>
    <property type="molecule type" value="Genomic_DNA"/>
</dbReference>
<reference evidence="3" key="1">
    <citation type="submission" date="2020-10" db="EMBL/GenBank/DDBJ databases">
        <authorList>
            <person name="Hahn C.J."/>
            <person name="Laso-Perez R."/>
            <person name="Vulcano F."/>
            <person name="Vaziourakis K.-M."/>
            <person name="Stokke R."/>
            <person name="Steen I.H."/>
            <person name="Teske A."/>
            <person name="Boetius A."/>
            <person name="Liebeke M."/>
            <person name="Amann R."/>
            <person name="Knittel K."/>
        </authorList>
    </citation>
    <scope>NUCLEOTIDE SEQUENCE</scope>
    <source>
        <strain evidence="3">Gfbio:e3339647-f889-4370-9287-4fb5cb688e4c:AG392O15_GoMArc1</strain>
    </source>
</reference>
<keyword evidence="1" id="KW-0378">Hydrolase</keyword>
<dbReference type="GO" id="GO:0006508">
    <property type="term" value="P:proteolysis"/>
    <property type="evidence" value="ECO:0007669"/>
    <property type="project" value="InterPro"/>
</dbReference>
<sequence>MSRVFQEVKIRSNTGECETKALFDTGADRTFIRSDIGKKVGSLVELSRPRVATLGDGENTIEIKEGLFLELTLGDYLISTDADVSDKLAHELIIGASTMQEWGIVVDPEGEKVVIKDRKTSFELV</sequence>
<dbReference type="InterPro" id="IPR001995">
    <property type="entry name" value="Peptidase_A2_cat"/>
</dbReference>
<evidence type="ECO:0000313" key="4">
    <source>
        <dbReference type="Proteomes" id="UP000610373"/>
    </source>
</evidence>
<protein>
    <recommendedName>
        <fullName evidence="2">Peptidase A2 domain-containing protein</fullName>
    </recommendedName>
</protein>
<dbReference type="Pfam" id="PF13650">
    <property type="entry name" value="Asp_protease_2"/>
    <property type="match status" value="1"/>
</dbReference>
<dbReference type="CDD" id="cd00303">
    <property type="entry name" value="retropepsin_like"/>
    <property type="match status" value="1"/>
</dbReference>
<dbReference type="PROSITE" id="PS50175">
    <property type="entry name" value="ASP_PROT_RETROV"/>
    <property type="match status" value="1"/>
</dbReference>
<organism evidence="3 4">
    <name type="scientific">Candidatus Argoarchaeum ethanivorans</name>
    <dbReference type="NCBI Taxonomy" id="2608793"/>
    <lineage>
        <taxon>Archaea</taxon>
        <taxon>Methanobacteriati</taxon>
        <taxon>Methanobacteriota</taxon>
        <taxon>Stenosarchaea group</taxon>
        <taxon>Methanomicrobia</taxon>
        <taxon>Methanosarcinales</taxon>
        <taxon>Methanosarcinales incertae sedis</taxon>
        <taxon>GOM Arc I cluster</taxon>
        <taxon>Candidatus Argoarchaeum</taxon>
    </lineage>
</organism>